<evidence type="ECO:0000256" key="1">
    <source>
        <dbReference type="SAM" id="Phobius"/>
    </source>
</evidence>
<sequence length="53" mass="6568">MHTHPNALTHTYKTDCYIYLFDRITYFYNYVFLNNCIADIILYPLFQYVLMLY</sequence>
<organism evidence="2">
    <name type="scientific">Anguilla anguilla</name>
    <name type="common">European freshwater eel</name>
    <name type="synonym">Muraena anguilla</name>
    <dbReference type="NCBI Taxonomy" id="7936"/>
    <lineage>
        <taxon>Eukaryota</taxon>
        <taxon>Metazoa</taxon>
        <taxon>Chordata</taxon>
        <taxon>Craniata</taxon>
        <taxon>Vertebrata</taxon>
        <taxon>Euteleostomi</taxon>
        <taxon>Actinopterygii</taxon>
        <taxon>Neopterygii</taxon>
        <taxon>Teleostei</taxon>
        <taxon>Anguilliformes</taxon>
        <taxon>Anguillidae</taxon>
        <taxon>Anguilla</taxon>
    </lineage>
</organism>
<keyword evidence="1" id="KW-1133">Transmembrane helix</keyword>
<keyword evidence="1" id="KW-0472">Membrane</keyword>
<dbReference type="EMBL" id="GBXM01106575">
    <property type="protein sequence ID" value="JAH02002.1"/>
    <property type="molecule type" value="Transcribed_RNA"/>
</dbReference>
<reference evidence="2" key="2">
    <citation type="journal article" date="2015" name="Fish Shellfish Immunol.">
        <title>Early steps in the European eel (Anguilla anguilla)-Vibrio vulnificus interaction in the gills: Role of the RtxA13 toxin.</title>
        <authorList>
            <person name="Callol A."/>
            <person name="Pajuelo D."/>
            <person name="Ebbesson L."/>
            <person name="Teles M."/>
            <person name="MacKenzie S."/>
            <person name="Amaro C."/>
        </authorList>
    </citation>
    <scope>NUCLEOTIDE SEQUENCE</scope>
</reference>
<evidence type="ECO:0000313" key="2">
    <source>
        <dbReference type="EMBL" id="JAH02002.1"/>
    </source>
</evidence>
<reference evidence="2" key="1">
    <citation type="submission" date="2014-11" db="EMBL/GenBank/DDBJ databases">
        <authorList>
            <person name="Amaro Gonzalez C."/>
        </authorList>
    </citation>
    <scope>NUCLEOTIDE SEQUENCE</scope>
</reference>
<accession>A0A0E9PCJ2</accession>
<keyword evidence="1" id="KW-0812">Transmembrane</keyword>
<feature type="transmembrane region" description="Helical" evidence="1">
    <location>
        <begin position="27"/>
        <end position="46"/>
    </location>
</feature>
<protein>
    <submittedName>
        <fullName evidence="2">Uncharacterized protein</fullName>
    </submittedName>
</protein>
<dbReference type="AlphaFoldDB" id="A0A0E9PCJ2"/>
<name>A0A0E9PCJ2_ANGAN</name>
<proteinExistence type="predicted"/>